<reference evidence="6" key="1">
    <citation type="submission" date="2021-03" db="EMBL/GenBank/DDBJ databases">
        <title>Whole genome shotgun sequence of Actinoplanes consettensis NBRC 14913.</title>
        <authorList>
            <person name="Komaki H."/>
            <person name="Tamura T."/>
        </authorList>
    </citation>
    <scope>NUCLEOTIDE SEQUENCE</scope>
    <source>
        <strain evidence="6">NBRC 14913</strain>
    </source>
</reference>
<keyword evidence="2 4" id="KW-0238">DNA-binding</keyword>
<dbReference type="EMBL" id="BOQP01000017">
    <property type="protein sequence ID" value="GIM73438.1"/>
    <property type="molecule type" value="Genomic_DNA"/>
</dbReference>
<dbReference type="InterPro" id="IPR036271">
    <property type="entry name" value="Tet_transcr_reg_TetR-rel_C_sf"/>
</dbReference>
<keyword evidence="1" id="KW-0805">Transcription regulation</keyword>
<dbReference type="InterPro" id="IPR001647">
    <property type="entry name" value="HTH_TetR"/>
</dbReference>
<evidence type="ECO:0000256" key="3">
    <source>
        <dbReference type="ARBA" id="ARBA00023163"/>
    </source>
</evidence>
<dbReference type="RefSeq" id="WP_212998300.1">
    <property type="nucleotide sequence ID" value="NZ_BAAATW010000012.1"/>
</dbReference>
<organism evidence="6 7">
    <name type="scientific">Winogradskya consettensis</name>
    <dbReference type="NCBI Taxonomy" id="113560"/>
    <lineage>
        <taxon>Bacteria</taxon>
        <taxon>Bacillati</taxon>
        <taxon>Actinomycetota</taxon>
        <taxon>Actinomycetes</taxon>
        <taxon>Micromonosporales</taxon>
        <taxon>Micromonosporaceae</taxon>
        <taxon>Winogradskya</taxon>
    </lineage>
</organism>
<keyword evidence="7" id="KW-1185">Reference proteome</keyword>
<dbReference type="InterPro" id="IPR009057">
    <property type="entry name" value="Homeodomain-like_sf"/>
</dbReference>
<keyword evidence="3" id="KW-0804">Transcription</keyword>
<evidence type="ECO:0000256" key="4">
    <source>
        <dbReference type="PROSITE-ProRule" id="PRU00335"/>
    </source>
</evidence>
<dbReference type="PANTHER" id="PTHR30055:SF234">
    <property type="entry name" value="HTH-TYPE TRANSCRIPTIONAL REGULATOR BETI"/>
    <property type="match status" value="1"/>
</dbReference>
<dbReference type="GO" id="GO:0000976">
    <property type="term" value="F:transcription cis-regulatory region binding"/>
    <property type="evidence" value="ECO:0007669"/>
    <property type="project" value="TreeGrafter"/>
</dbReference>
<accession>A0A919VY79</accession>
<dbReference type="Proteomes" id="UP000680865">
    <property type="component" value="Unassembled WGS sequence"/>
</dbReference>
<evidence type="ECO:0000313" key="6">
    <source>
        <dbReference type="EMBL" id="GIM73438.1"/>
    </source>
</evidence>
<gene>
    <name evidence="6" type="ORF">Aco04nite_35250</name>
</gene>
<dbReference type="PROSITE" id="PS50977">
    <property type="entry name" value="HTH_TETR_2"/>
    <property type="match status" value="1"/>
</dbReference>
<evidence type="ECO:0000256" key="1">
    <source>
        <dbReference type="ARBA" id="ARBA00023015"/>
    </source>
</evidence>
<dbReference type="SUPFAM" id="SSF48498">
    <property type="entry name" value="Tetracyclin repressor-like, C-terminal domain"/>
    <property type="match status" value="1"/>
</dbReference>
<dbReference type="PANTHER" id="PTHR30055">
    <property type="entry name" value="HTH-TYPE TRANSCRIPTIONAL REGULATOR RUTR"/>
    <property type="match status" value="1"/>
</dbReference>
<dbReference type="Pfam" id="PF13305">
    <property type="entry name" value="TetR_C_33"/>
    <property type="match status" value="1"/>
</dbReference>
<comment type="caution">
    <text evidence="6">The sequence shown here is derived from an EMBL/GenBank/DDBJ whole genome shotgun (WGS) entry which is preliminary data.</text>
</comment>
<evidence type="ECO:0000313" key="7">
    <source>
        <dbReference type="Proteomes" id="UP000680865"/>
    </source>
</evidence>
<feature type="DNA-binding region" description="H-T-H motif" evidence="4">
    <location>
        <begin position="40"/>
        <end position="59"/>
    </location>
</feature>
<dbReference type="AlphaFoldDB" id="A0A919VY79"/>
<sequence length="208" mass="22265">MTATESRSRNPRGEGSRLRADIVAAAAAILDETGDEQAVTLRAVARQIGIAAPSIYRHFADRQAILVALVGEAFAEFEQRLRDAAADQDPVVRLRAVCDAYLEYARSRPQRYRVMFGGLWSAPDAVAAEAMTSDAAAELGQGALRVIAGALQDCVTAGRSTSDDPLADAVALWLGLHGLAHQRAVSRAFPWPPGIVDRLVVPLAHLRS</sequence>
<dbReference type="InterPro" id="IPR025996">
    <property type="entry name" value="MT1864/Rv1816-like_C"/>
</dbReference>
<proteinExistence type="predicted"/>
<evidence type="ECO:0000259" key="5">
    <source>
        <dbReference type="PROSITE" id="PS50977"/>
    </source>
</evidence>
<protein>
    <recommendedName>
        <fullName evidence="5">HTH tetR-type domain-containing protein</fullName>
    </recommendedName>
</protein>
<dbReference type="Gene3D" id="1.10.357.10">
    <property type="entry name" value="Tetracycline Repressor, domain 2"/>
    <property type="match status" value="1"/>
</dbReference>
<dbReference type="SUPFAM" id="SSF46689">
    <property type="entry name" value="Homeodomain-like"/>
    <property type="match status" value="1"/>
</dbReference>
<name>A0A919VY79_9ACTN</name>
<evidence type="ECO:0000256" key="2">
    <source>
        <dbReference type="ARBA" id="ARBA00023125"/>
    </source>
</evidence>
<feature type="domain" description="HTH tetR-type" evidence="5">
    <location>
        <begin position="16"/>
        <end position="77"/>
    </location>
</feature>
<dbReference type="GO" id="GO:0003700">
    <property type="term" value="F:DNA-binding transcription factor activity"/>
    <property type="evidence" value="ECO:0007669"/>
    <property type="project" value="TreeGrafter"/>
</dbReference>
<dbReference type="Pfam" id="PF00440">
    <property type="entry name" value="TetR_N"/>
    <property type="match status" value="1"/>
</dbReference>
<dbReference type="InterPro" id="IPR050109">
    <property type="entry name" value="HTH-type_TetR-like_transc_reg"/>
</dbReference>